<accession>A0A917D0H8</accession>
<sequence>MTTSLCADPSENLATPMKLILRDDAGNDVDTLDIHGIEFGGQGVTLLEGYENFHHPDFTLPRESGAYQMGSTPGIPRINERLPTFILGTQAATAAQLEAVETRLWKFLSIFHECVLQYHSHLSEPREIRIRLERKPKDQLKQGPGLRRFGVWEIISLACDPAWVSQEIKFAIKRSEMTNVGGGVYEATFPMQNPADFGCYPIFASNSLETTTTVTLPDRDTGRVVKLPALTTGREFLCRTDPMLRTLLVRDNTLAPWVAMNARAFDDDPIEPGLVDPVNVPVRIEGGTANTTVTLYLAQRWQRCAGGEV</sequence>
<dbReference type="AlphaFoldDB" id="A0A917D0H8"/>
<protein>
    <submittedName>
        <fullName evidence="1">Uncharacterized protein</fullName>
    </submittedName>
</protein>
<comment type="caution">
    <text evidence="1">The sequence shown here is derived from an EMBL/GenBank/DDBJ whole genome shotgun (WGS) entry which is preliminary data.</text>
</comment>
<organism evidence="1 2">
    <name type="scientific">Rhodococcoides trifolii</name>
    <dbReference type="NCBI Taxonomy" id="908250"/>
    <lineage>
        <taxon>Bacteria</taxon>
        <taxon>Bacillati</taxon>
        <taxon>Actinomycetota</taxon>
        <taxon>Actinomycetes</taxon>
        <taxon>Mycobacteriales</taxon>
        <taxon>Nocardiaceae</taxon>
        <taxon>Rhodococcoides</taxon>
    </lineage>
</organism>
<dbReference type="Proteomes" id="UP000654257">
    <property type="component" value="Unassembled WGS sequence"/>
</dbReference>
<keyword evidence="2" id="KW-1185">Reference proteome</keyword>
<gene>
    <name evidence="1" type="ORF">GCM10007304_17560</name>
</gene>
<proteinExistence type="predicted"/>
<reference evidence="1" key="2">
    <citation type="submission" date="2020-09" db="EMBL/GenBank/DDBJ databases">
        <authorList>
            <person name="Sun Q."/>
            <person name="Sedlacek I."/>
        </authorList>
    </citation>
    <scope>NUCLEOTIDE SEQUENCE</scope>
    <source>
        <strain evidence="1">CCM 7905</strain>
    </source>
</reference>
<evidence type="ECO:0000313" key="1">
    <source>
        <dbReference type="EMBL" id="GGG03892.1"/>
    </source>
</evidence>
<reference evidence="1" key="1">
    <citation type="journal article" date="2014" name="Int. J. Syst. Evol. Microbiol.">
        <title>Complete genome sequence of Corynebacterium casei LMG S-19264T (=DSM 44701T), isolated from a smear-ripened cheese.</title>
        <authorList>
            <consortium name="US DOE Joint Genome Institute (JGI-PGF)"/>
            <person name="Walter F."/>
            <person name="Albersmeier A."/>
            <person name="Kalinowski J."/>
            <person name="Ruckert C."/>
        </authorList>
    </citation>
    <scope>NUCLEOTIDE SEQUENCE</scope>
    <source>
        <strain evidence="1">CCM 7905</strain>
    </source>
</reference>
<name>A0A917D0H8_9NOCA</name>
<dbReference type="RefSeq" id="WP_188544426.1">
    <property type="nucleotide sequence ID" value="NZ_BMCU01000002.1"/>
</dbReference>
<evidence type="ECO:0000313" key="2">
    <source>
        <dbReference type="Proteomes" id="UP000654257"/>
    </source>
</evidence>
<dbReference type="EMBL" id="BMCU01000002">
    <property type="protein sequence ID" value="GGG03892.1"/>
    <property type="molecule type" value="Genomic_DNA"/>
</dbReference>